<dbReference type="FunFam" id="1.10.1200.10:FF:000005">
    <property type="entry name" value="Nonribosomal peptide synthetase 1"/>
    <property type="match status" value="1"/>
</dbReference>
<dbReference type="GO" id="GO:0005737">
    <property type="term" value="C:cytoplasm"/>
    <property type="evidence" value="ECO:0007669"/>
    <property type="project" value="TreeGrafter"/>
</dbReference>
<dbReference type="FunFam" id="3.40.50.12780:FF:000014">
    <property type="entry name" value="Nonribosomal peptide synthetase 1"/>
    <property type="match status" value="4"/>
</dbReference>
<reference evidence="6 7" key="1">
    <citation type="submission" date="2021-08" db="EMBL/GenBank/DDBJ databases">
        <title>The highly contiguous genome resource for Trichoderma semiorbis FJ059, a fungal antagonistic to plant pathogens.</title>
        <authorList>
            <person name="Liu T."/>
        </authorList>
    </citation>
    <scope>NUCLEOTIDE SEQUENCE [LARGE SCALE GENOMIC DNA]</scope>
    <source>
        <strain evidence="6 7">FJ059</strain>
    </source>
</reference>
<comment type="caution">
    <text evidence="6">The sequence shown here is derived from an EMBL/GenBank/DDBJ whole genome shotgun (WGS) entry which is preliminary data.</text>
</comment>
<dbReference type="Pfam" id="PF00550">
    <property type="entry name" value="PP-binding"/>
    <property type="match status" value="5"/>
</dbReference>
<dbReference type="InterPro" id="IPR023213">
    <property type="entry name" value="CAT-like_dom_sf"/>
</dbReference>
<gene>
    <name evidence="6" type="ORF">TsFJ059_006699</name>
</gene>
<evidence type="ECO:0000259" key="5">
    <source>
        <dbReference type="PROSITE" id="PS50075"/>
    </source>
</evidence>
<dbReference type="Proteomes" id="UP000826573">
    <property type="component" value="Unassembled WGS sequence"/>
</dbReference>
<dbReference type="GO" id="GO:0043041">
    <property type="term" value="P:amino acid activation for nonribosomal peptide biosynthetic process"/>
    <property type="evidence" value="ECO:0007669"/>
    <property type="project" value="TreeGrafter"/>
</dbReference>
<dbReference type="Gene3D" id="2.30.38.10">
    <property type="entry name" value="Luciferase, Domain 3"/>
    <property type="match status" value="1"/>
</dbReference>
<dbReference type="PROSITE" id="PS50075">
    <property type="entry name" value="CARRIER"/>
    <property type="match status" value="5"/>
</dbReference>
<feature type="region of interest" description="Disordered" evidence="4">
    <location>
        <begin position="40"/>
        <end position="60"/>
    </location>
</feature>
<dbReference type="PROSITE" id="PS00455">
    <property type="entry name" value="AMP_BINDING"/>
    <property type="match status" value="4"/>
</dbReference>
<feature type="domain" description="Carrier" evidence="5">
    <location>
        <begin position="4943"/>
        <end position="5019"/>
    </location>
</feature>
<feature type="domain" description="Carrier" evidence="5">
    <location>
        <begin position="1046"/>
        <end position="1122"/>
    </location>
</feature>
<dbReference type="Gene3D" id="3.30.559.10">
    <property type="entry name" value="Chloramphenicol acetyltransferase-like domain"/>
    <property type="match status" value="4"/>
</dbReference>
<dbReference type="Pfam" id="PF00501">
    <property type="entry name" value="AMP-binding"/>
    <property type="match status" value="4"/>
</dbReference>
<feature type="domain" description="Carrier" evidence="5">
    <location>
        <begin position="3840"/>
        <end position="3916"/>
    </location>
</feature>
<dbReference type="InterPro" id="IPR010071">
    <property type="entry name" value="AA_adenyl_dom"/>
</dbReference>
<dbReference type="InterPro" id="IPR006162">
    <property type="entry name" value="Ppantetheine_attach_site"/>
</dbReference>
<dbReference type="PANTHER" id="PTHR45527">
    <property type="entry name" value="NONRIBOSOMAL PEPTIDE SYNTHETASE"/>
    <property type="match status" value="1"/>
</dbReference>
<keyword evidence="1" id="KW-0596">Phosphopantetheine</keyword>
<dbReference type="SUPFAM" id="SSF52777">
    <property type="entry name" value="CoA-dependent acyltransferases"/>
    <property type="match status" value="11"/>
</dbReference>
<keyword evidence="7" id="KW-1185">Reference proteome</keyword>
<dbReference type="InterPro" id="IPR036736">
    <property type="entry name" value="ACP-like_sf"/>
</dbReference>
<evidence type="ECO:0000256" key="4">
    <source>
        <dbReference type="SAM" id="MobiDB-lite"/>
    </source>
</evidence>
<dbReference type="GO" id="GO:0044550">
    <property type="term" value="P:secondary metabolite biosynthetic process"/>
    <property type="evidence" value="ECO:0007669"/>
    <property type="project" value="TreeGrafter"/>
</dbReference>
<dbReference type="InterPro" id="IPR001242">
    <property type="entry name" value="Condensation_dom"/>
</dbReference>
<dbReference type="EMBL" id="JAIMJC010000007">
    <property type="protein sequence ID" value="KAH0522917.1"/>
    <property type="molecule type" value="Genomic_DNA"/>
</dbReference>
<evidence type="ECO:0000256" key="3">
    <source>
        <dbReference type="ARBA" id="ARBA00022598"/>
    </source>
</evidence>
<organism evidence="6 7">
    <name type="scientific">Trichoderma semiorbis</name>
    <dbReference type="NCBI Taxonomy" id="1491008"/>
    <lineage>
        <taxon>Eukaryota</taxon>
        <taxon>Fungi</taxon>
        <taxon>Dikarya</taxon>
        <taxon>Ascomycota</taxon>
        <taxon>Pezizomycotina</taxon>
        <taxon>Sordariomycetes</taxon>
        <taxon>Hypocreomycetidae</taxon>
        <taxon>Hypocreales</taxon>
        <taxon>Hypocreaceae</taxon>
        <taxon>Trichoderma</taxon>
    </lineage>
</organism>
<dbReference type="SUPFAM" id="SSF47336">
    <property type="entry name" value="ACP-like"/>
    <property type="match status" value="4"/>
</dbReference>
<dbReference type="Gene3D" id="1.10.1200.10">
    <property type="entry name" value="ACP-like"/>
    <property type="match status" value="5"/>
</dbReference>
<dbReference type="CDD" id="cd19542">
    <property type="entry name" value="CT_NRPS-like"/>
    <property type="match status" value="4"/>
</dbReference>
<dbReference type="InterPro" id="IPR020845">
    <property type="entry name" value="AMP-binding_CS"/>
</dbReference>
<feature type="domain" description="Carrier" evidence="5">
    <location>
        <begin position="3056"/>
        <end position="3136"/>
    </location>
</feature>
<dbReference type="Gene3D" id="3.40.50.12780">
    <property type="entry name" value="N-terminal domain of ligase-like"/>
    <property type="match status" value="4"/>
</dbReference>
<dbReference type="SMART" id="SM00823">
    <property type="entry name" value="PKS_PP"/>
    <property type="match status" value="5"/>
</dbReference>
<evidence type="ECO:0000256" key="1">
    <source>
        <dbReference type="ARBA" id="ARBA00022450"/>
    </source>
</evidence>
<dbReference type="InterPro" id="IPR045851">
    <property type="entry name" value="AMP-bd_C_sf"/>
</dbReference>
<dbReference type="Pfam" id="PF00668">
    <property type="entry name" value="Condensation"/>
    <property type="match status" value="6"/>
</dbReference>
<dbReference type="InterPro" id="IPR042099">
    <property type="entry name" value="ANL_N_sf"/>
</dbReference>
<dbReference type="PROSITE" id="PS00012">
    <property type="entry name" value="PHOSPHOPANTETHEINE"/>
    <property type="match status" value="4"/>
</dbReference>
<keyword evidence="3" id="KW-0436">Ligase</keyword>
<dbReference type="InterPro" id="IPR020806">
    <property type="entry name" value="PKS_PP-bd"/>
</dbReference>
<name>A0A9P8HK02_9HYPO</name>
<dbReference type="InterPro" id="IPR009081">
    <property type="entry name" value="PP-bd_ACP"/>
</dbReference>
<dbReference type="CDD" id="cd05918">
    <property type="entry name" value="A_NRPS_SidN3_like"/>
    <property type="match status" value="4"/>
</dbReference>
<evidence type="ECO:0000313" key="7">
    <source>
        <dbReference type="Proteomes" id="UP000826573"/>
    </source>
</evidence>
<dbReference type="PANTHER" id="PTHR45527:SF15">
    <property type="entry name" value="NONRIBOSOMAL PEPTIDE SYNTHETASE EASA-RELATED"/>
    <property type="match status" value="1"/>
</dbReference>
<accession>A0A9P8HK02</accession>
<dbReference type="NCBIfam" id="NF003417">
    <property type="entry name" value="PRK04813.1"/>
    <property type="match status" value="5"/>
</dbReference>
<keyword evidence="2" id="KW-0597">Phosphoprotein</keyword>
<feature type="domain" description="Carrier" evidence="5">
    <location>
        <begin position="1947"/>
        <end position="2023"/>
    </location>
</feature>
<dbReference type="Gene3D" id="3.30.559.30">
    <property type="entry name" value="Nonribosomal peptide synthetase, condensation domain"/>
    <property type="match status" value="7"/>
</dbReference>
<evidence type="ECO:0000256" key="2">
    <source>
        <dbReference type="ARBA" id="ARBA00022553"/>
    </source>
</evidence>
<dbReference type="GO" id="GO:0016874">
    <property type="term" value="F:ligase activity"/>
    <property type="evidence" value="ECO:0007669"/>
    <property type="project" value="UniProtKB-KW"/>
</dbReference>
<dbReference type="NCBIfam" id="TIGR01733">
    <property type="entry name" value="AA-adenyl-dom"/>
    <property type="match status" value="4"/>
</dbReference>
<dbReference type="GO" id="GO:0031177">
    <property type="term" value="F:phosphopantetheine binding"/>
    <property type="evidence" value="ECO:0007669"/>
    <property type="project" value="InterPro"/>
</dbReference>
<sequence>MSENFDTVVIGRIEVERSMISGSPQAMEAKGGPISVASHETTETDTMSEGITSADSTSEDLEFGSTDVKNAFLVKFPEYCLDDIEDVYPCTPLQEGILTSQTQGTEDYIIRATMELHSVNGATFDLERLQKSWDRIQQIQAETLNDIATREPSWEDGRVAPHCLIFCKPSNGPEGLRIELHHGVSDAISSMKILHELMRLYDDPTRQLMGVPFRSFVQHLQSNSEEEKLKYWQTFLEGTQPSMFPKLRVNRTNEELPQRCRRQVNLDRDGILDMVKSSKVSFSMLFHAAWSVLLRAYLGRDDVAFGYISSGRHNVPLPEIQEALGTYISMMVARARMDETTTLVDLASQLRKNIANSLPHEQCSLASIQRRMQINGGFFNTLVDVQRRPKLRRTSDEISLNLTHVHTVAEYDIVVNIEDTGDELLFVLDYKSNLLGEADAQNLISCFTSIVGQILQNPHRRIAELDLFTKEHRDQLLQWDQDQLPVTDACAHDLFEAEAARHPEKIAVCSLDNNFTYAQLSMLSTRLAAHLRSLGASPGVMIPLCMEKSVWAIVSMLGVLKAGAAFVPLDPASPTSRIEGILEDTNAKIVITSTSTSEKLSQIQRNQHVVVINEAFVAALEENGDAASTNLRTHPSAQSQDTAYVLFTSGSTGKPKGVVVPHQSLCCSMYAHGPATGIDENTRALQFGAYTFDSIIAEIFTVLVLGGCVCVPSDEERMNNVASFIERAGVNWVMLTPTFVRTLDPDSIPGVHTLVLIGEAVDKDCVDTWLGKVRLFNGYGPTETTVICVACQFPQTYEPDPTVIGKPVGCRAWVVDPVNHDILSPIGAVGELVIEGPNITKGYLGDTEKTLKSFISQPSWVSRFAGAGQETFAFYKTGDLVRQLSDGSLKFCGRGDSQAKVNGQRLELGEVETHLLSDDFTIHALAEVPKSGPFQGRLVTVLSLSGLTGPKENKDAVELQFVNRECWNAAADMCIRLMDKLHSALPAYMVPTVWMPVQKMPLLPSGKLDRRQIRTWLTTVDEDVLKDTIEFQTSGIERNTDDEAFFQENETGRRLRKIWSETLNIPETSIGASNAFLSVGGDSISAMKVVAKARAQDIFVTVQEILQHRTISAIIDHLQTKQSSVESPAAQKRTEQSHQDITSISAYQRHHVDFDYWNMTDRPNLQSDSLSTAFELDEETTSTLLRTSNDVLRTEPAELLMGILLHAFKATFTDRDLPTIFAEEDRTARQSDDRSSEVIPVSVSSDDCADISQTTRKIKDARRILLKNLDYGTGLAYHDDDNEEMEILFKYRGMLSEDKSEENNRSTTSRQSLVHISVIVESDKLVCTIQWSPDMAHQEKIRTWIEAFESMTRECAQVGTLKPLACLSDYPLLPYDYEILDNVIQKVAPQWKLLGVDEIEDIYPCSPCQEGMIISQIRHPDRNLYNHETTWKVTPSDGRVVDPSRLEAACRIVIQRHQILRTVFCEAGGQHVPFVQVVFKDAASLKIQVSRSDLSAYDTAIPAPKVVDPTRFPYHLAVCESRDGISCKFVINHALLDGSCLRVLIRELSLVYDQISLPTPPLFSSFINYLSTNPTDDSYAYWNSRLDGISSSHFPSLNDCDESGSTPGRLDIAIPDDQVAALRRFCREHGVTIAAVMSTVWALVLQTYVGNDTETVCFGYMASGRDVPVPYVHELMGPLLNMLVQRVDLQPSTTIASLVRSVYDGILGPASGGILWVVNPVDHNKLVPIGAPGELLIEGPLVGRDYLDATLAKATFIVDPAWTKDFPVSGIAQAGRRIYKTGDIVRFNKDGSMTMLGRKAEDAQAKIHGQRVDLGEVSHHITASDMVKHAVCFVAKKGLFANRLTAIISSMDLADAILGFADQPLNLQNGPEAREKISDLRHWLEDRVPSYMMPRSWILLEKVPVTLNGKLNRRVLLQWLESVDNGTYESILTLNNDDETNALASPGSLSPMEESLAKAWSHVLNVPEGQISVNQSFFSLGGDSISAIKVSSRLLNEDIQVSMHDILHYRTLSEIAKRATRASSAPSGVQAQVGAIDAPFSLLSRRLSNSQFEKLMAKVASNLEDVGTNMDSVEDIYPCSPMQEGILFSRARQDGLYDLINDFKIVSCTNAEPVSLERFRRAIDLVTAQHQSLRSFFVEGDDATPYVQVVKKTVEAPVVCISSSNSQEPFKDVVVDSIPLHGLGYRFVLCQVLPTGDVYGRLEINHAFIDGQSMKVLITDLLLAYDEQLPLSHSPPLYGDFIKYLEQLSTEKSLEYWTSVIRGLEPCILPSLNNMQDQNMCNEIDEVLDPHLTELIFQFCRNYDTTIATVVSAVWALVLRAYVGMDTVCFGLLTSGRAIPVPQADSIIGPLITMMVSRVDMNAEMPILEMIRSIHDSFLNGLEHQHTSLAAVQQAFDEGRQRGKMFNTVVNVLKGDVAAAEESPSSIKLEVMDASGPTEYDASLDVVHTDTNISLSFSYWTSCLSNEQAKLMQQTLLHVLESLVQGASGRVGDLDILSEAHRSHIMQWASEMPPTNFSCVHEHVEKRAKMQPDVDAIVTSDLSITYDELERLSSLLAAHLAFLGVRPEVMVPFFFDKSPWTIVVMYAILKAGGSCVALSPEFPDSRLTNMIEATEAKLAICDSKYVDRLQTLIPTAVPINTSVSTASAMMSRFEALSSTSLSQAKPYHPAIIAFTSGSTGTPKGIILTHASMSTSMFAHGPLVQMSESSRVLQFSSYTFDASLEEIFTTLAFGGTICVPTEYERMNELPAFIKAHHVNFAALTPTVASLLNPEELPLKTVDIAGEVVPQTLASKWATHTNLVVTYGPAECSIISSGMLVDPNHVQNGTLGKPAGTLMWIVDANDHNKLVPIGCAGEILIEGPLLARGYINKDQTEKSFIFDPSWTQMCPVSGAGDQRRLYKTGDLARYEPDGSIIYLGRMDSQVKIHGQRVDLGEVETALSSHGVSQSTAMVPKNGHFTKKLVVVFSKSNASSASGRILEVMADDDVATHVAELRKGLQIALPGYMLPRVWVPVEALPLNPNGKLDRRAVGQWLERLDEEACERILALGNSLKPASELTDVEKLLVSVWSEALGLPKSMIDVDQPFFSLGGDSVSAIRVASQLRPQASGRDIALPGVDDILGPMITMLIRSVNVSPETTVLGLIEEMQQDFIKSWPYQHCSLGEIHHALGLSGTPLFNTIVNLGHAGGFKKPQDMPGDILFVPENVQSRSEYDIAFNILDSDEGFWLTVSYWDRCLSEAQATVLSHTIQAAIASVLEKPEQCISAVDLVDDFHTQMMQSWNADIPEPVFDCIHLAFERQVKLQPESPAVCSSDPKISISYKQLDSMTDNLASSLREIGVGPESLVPFCMDKSPWTPVAMIAILKAGGACVALDPNQPIERLRSIIEASGANVVLVAPQHKDLLVNIVPHIVLVGEESLRNLEGSAKALQPTAAVSPANHNNPAFVIFTSGSTGTPKGIVVEHGAFCSSARSHAPILGLHSGTRVLQFASYTYDLSIAETFTTLMVGGCICVPSEYDRLNRLAAAINSMEVEWMFLTPTVAALLTPEQTPTVRTLVLGGEHATHNNFSTWGGRPGICLINSYGPAECSIWTNANVGVKPTSDISNLGRRLGCSLWVVDPRNHHRLFPMYARGELVIGGPTLARGYLHDPVKTDAAFIQPPSWFTDDNGTEQRLYKSGDLVYYNLDGSLSIQGRKDTQVKVHGHRIELDDINHNMARIPLIEHAMAQLPRSGPLEGRLVAVASLKEDRPLASSPQQILKIISDSGHMPQVATKLGQIRSELEKQLPKHMLPTVWVIVQKMPLLSSGKLDKRTVKAWLDSMDEESFSQIKAMSTSDAVSQLSPPENDAEFLLQKVWSEVLKCEPSTISVTVSFLGLGGDSISAMQAVSKARAAGMNIFVQDIFRLKTIRKLAEQAGVAGRVDEPIATPGRFGLLPTKGPQQLTRLVNDCASILRLDGTGASIEDIFPCSPMQEGILISQARSPDRYHVRALFEVLVQSSELVDVDRLEQAWIKVAQRHQALRSVFLEESFGGENMLQVVLDRVTVPVLKLECEKLEDFTESTEVNQYAKDGPPYRFSICKLPSGVVYCHLAMTHALDDGSSMRALLRDICLSYDDLLPSGDPPLYSNFISYIQRQSKDAGLKFWQSYLSGVATSHFPALTTRTLADLTEDGIVERWIEGDKASSLLRLCEEHDITIADVFKTVWAIVLRSFVGADSVCFGYLASGRDAPIKDVHNIMGPLINMLVFYAHVDKSKSLIELCKEANDSYLQALPHQQCSLKEILHAVRGPGQSAALFNTVVNVQKGVTAFFADEQDSTAHRTIDLRSRIFHDPTEYELSIDIQNFESSIAILMNYWTSLLSEEQADRLIDLVLDVVESLLDNPMQTVGQLELCTSNDVSLLHSWNNVTLVEEERCLHEVIEEQVASKPEVVAVVSDEGSLTFQELDSMANKLAHHLKQLGAGPETIIPCCFEKSIWAIVAMLGVLKAGAACAALDPAHPLERLQTILKDTEAPFVLSSSIQTALVAQTGLQAVVVTDETLNKLPPCASAPSTGVKPDNKAFIVYTSGSTGTPKGAILEHRNLYASSRGFGTFGMNSESRVAHFSSYAFDVSIGETMLALTHGACVCIISEEDRLGDLTAALNRLQATFTQLTPTVVRTLEPSELPYIETVVTAGELLTDDIINKWTDKVRLFNSYGPCECAINSTGSDLLKAGARGAVIGKPLQSRLWIVDPENDQLLVPPGAVGELVVNGPIVGRGYLNNPDRTKAAFMEMPRWATASSNAGRFYKTGDLARWTSDGSIHYLGRKDVQVKIHGQRIELGEVEYRIAEKAGSAFKAVVAAVPKDGRLKQRLVALMSLGDQKLHQGGGVSVVDDADLKSRSLAEIADIIESVKKSLPRHMVPSLWIPVHDVPKLPSGKTNRRFINQWLDEIDEQLYADLTTSSQSRVVPPKSDMEAMLQRIWGDILHLDATSISTDQSFFSLAGDSVLAMQLMARCRAEGVTVKVRDIFQYTTIAALAPRCTRDVGGPNPMTDDYIPQATLIEAEHGDLDLDDMSNIEAVYPSSPMQSSILAIQATQNNAWFASFIVEAELPSQHRSTQMEDLAMGWQMVVNRYAVLRTAFKAGKQTGRQYQIVLKEFTAPVSYITDALSTDPMSIFNISPDIPDYGLPPHRMVLAETMSEKRVFIQLQISHALYDAVGISVLWHDFQMAYSSLRGDGVALDSIPVSPYRAFISYIEGLPKPSAVSFWKNHLDGTSPCFFPSLPDERSNRGISKTNTSSTSNPPLHGSFNSIAVPINRTSKIRAFCKEQAATTANLFQAAWAIVLRHFTKSDDVNFGFMLSGRDAPLPEVDTILGPLINLLPCTVKASGHRTLQSMLRALQSNYAETLMSQNCSLEEIRAAVGIDGPFYNTFLNMQRVTKQSPCSQSSVQFNEVDAFMTDEYAISVYVSDVGDDIFMELSYWTSVLTDEDAQMSAESQVVMKVEAVGIQVQGCCRKIG</sequence>
<protein>
    <recommendedName>
        <fullName evidence="5">Carrier domain-containing protein</fullName>
    </recommendedName>
</protein>
<dbReference type="FunFam" id="3.30.300.30:FF:000015">
    <property type="entry name" value="Nonribosomal peptide synthase SidD"/>
    <property type="match status" value="5"/>
</dbReference>
<dbReference type="SUPFAM" id="SSF56801">
    <property type="entry name" value="Acetyl-CoA synthetase-like"/>
    <property type="match status" value="5"/>
</dbReference>
<proteinExistence type="predicted"/>
<dbReference type="Gene3D" id="3.30.300.30">
    <property type="match status" value="5"/>
</dbReference>
<feature type="compositionally biased region" description="Polar residues" evidence="4">
    <location>
        <begin position="44"/>
        <end position="56"/>
    </location>
</feature>
<evidence type="ECO:0000313" key="6">
    <source>
        <dbReference type="EMBL" id="KAH0522917.1"/>
    </source>
</evidence>
<dbReference type="InterPro" id="IPR000873">
    <property type="entry name" value="AMP-dep_synth/lig_dom"/>
</dbReference>